<feature type="transmembrane region" description="Helical" evidence="1">
    <location>
        <begin position="260"/>
        <end position="278"/>
    </location>
</feature>
<accession>A0ABW9WT78</accession>
<proteinExistence type="predicted"/>
<organism evidence="2 3">
    <name type="scientific">Bittarella massiliensis</name>
    <name type="common">ex Durand et al. 2017</name>
    <dbReference type="NCBI Taxonomy" id="1720313"/>
    <lineage>
        <taxon>Bacteria</taxon>
        <taxon>Bacillati</taxon>
        <taxon>Bacillota</taxon>
        <taxon>Clostridia</taxon>
        <taxon>Eubacteriales</taxon>
        <taxon>Oscillospiraceae</taxon>
        <taxon>Bittarella (ex Durand et al. 2017)</taxon>
    </lineage>
</organism>
<feature type="transmembrane region" description="Helical" evidence="1">
    <location>
        <begin position="155"/>
        <end position="176"/>
    </location>
</feature>
<evidence type="ECO:0000256" key="1">
    <source>
        <dbReference type="SAM" id="Phobius"/>
    </source>
</evidence>
<feature type="transmembrane region" description="Helical" evidence="1">
    <location>
        <begin position="97"/>
        <end position="121"/>
    </location>
</feature>
<dbReference type="RefSeq" id="WP_021657917.1">
    <property type="nucleotide sequence ID" value="NZ_FQVY01000002.1"/>
</dbReference>
<evidence type="ECO:0000313" key="3">
    <source>
        <dbReference type="Proteomes" id="UP000474718"/>
    </source>
</evidence>
<feature type="transmembrane region" description="Helical" evidence="1">
    <location>
        <begin position="231"/>
        <end position="253"/>
    </location>
</feature>
<dbReference type="Proteomes" id="UP000474718">
    <property type="component" value="Unassembled WGS sequence"/>
</dbReference>
<gene>
    <name evidence="2" type="ORF">GT747_04305</name>
</gene>
<keyword evidence="1" id="KW-1133">Transmembrane helix</keyword>
<feature type="transmembrane region" description="Helical" evidence="1">
    <location>
        <begin position="58"/>
        <end position="85"/>
    </location>
</feature>
<reference evidence="2 3" key="1">
    <citation type="journal article" date="2019" name="Nat. Med.">
        <title>A library of human gut bacterial isolates paired with longitudinal multiomics data enables mechanistic microbiome research.</title>
        <authorList>
            <person name="Poyet M."/>
            <person name="Groussin M."/>
            <person name="Gibbons S.M."/>
            <person name="Avila-Pacheco J."/>
            <person name="Jiang X."/>
            <person name="Kearney S.M."/>
            <person name="Perrotta A.R."/>
            <person name="Berdy B."/>
            <person name="Zhao S."/>
            <person name="Lieberman T.D."/>
            <person name="Swanson P.K."/>
            <person name="Smith M."/>
            <person name="Roesemann S."/>
            <person name="Alexander J.E."/>
            <person name="Rich S.A."/>
            <person name="Livny J."/>
            <person name="Vlamakis H."/>
            <person name="Clish C."/>
            <person name="Bullock K."/>
            <person name="Deik A."/>
            <person name="Scott J."/>
            <person name="Pierce K.A."/>
            <person name="Xavier R.J."/>
            <person name="Alm E.J."/>
        </authorList>
    </citation>
    <scope>NUCLEOTIDE SEQUENCE [LARGE SCALE GENOMIC DNA]</scope>
    <source>
        <strain evidence="2 3">BIOML-A2</strain>
    </source>
</reference>
<name>A0ABW9WT78_9FIRM</name>
<keyword evidence="3" id="KW-1185">Reference proteome</keyword>
<feature type="transmembrane region" description="Helical" evidence="1">
    <location>
        <begin position="12"/>
        <end position="38"/>
    </location>
</feature>
<dbReference type="EMBL" id="WWVX01000002">
    <property type="protein sequence ID" value="MZL68995.1"/>
    <property type="molecule type" value="Genomic_DNA"/>
</dbReference>
<comment type="caution">
    <text evidence="2">The sequence shown here is derived from an EMBL/GenBank/DDBJ whole genome shotgun (WGS) entry which is preliminary data.</text>
</comment>
<evidence type="ECO:0000313" key="2">
    <source>
        <dbReference type="EMBL" id="MZL68995.1"/>
    </source>
</evidence>
<keyword evidence="1" id="KW-0812">Transmembrane</keyword>
<evidence type="ECO:0008006" key="4">
    <source>
        <dbReference type="Google" id="ProtNLM"/>
    </source>
</evidence>
<protein>
    <recommendedName>
        <fullName evidence="4">Glycosyltransferase RgtA/B/C/D-like domain-containing protein</fullName>
    </recommendedName>
</protein>
<keyword evidence="1" id="KW-0472">Membrane</keyword>
<sequence length="392" mass="43881">MLPCIFWGFSAGAISSVVFIRMYAMLTCLTLLITWLTFRLLDSDNISLKQMAALSTVALIGFLTQYYFVVYLFFLFVGTALFLFLQKRFRDFWKYTGSLALGGVLGILFFPASLSHIFFGYRGKENQSNLLLLGNWKSRIRSYVTIVNDSLFGSFLKAFVLLFIGLLLLAGIKALVARSQVRSNDQQEGIFSKIAALFRNPSLSKFFILGFTSLFYFLLISKISSYEIDRYMFPVFPQIGVLAMVSISSMILFTCKDPRFAGAISLAICIALCPAGILRGNISYLYPGAQEADQIAVSHSAELCVVVSDYPNRIHENFTAFSQYRGVYFTRPENLSLLSQGLAEQGESSSFVLYVDTSLDQSSILQQIKSSAHLTNSQEISSFNIFTGYYIA</sequence>
<feature type="transmembrane region" description="Helical" evidence="1">
    <location>
        <begin position="206"/>
        <end position="225"/>
    </location>
</feature>